<protein>
    <recommendedName>
        <fullName evidence="2">Anti-sigma factor NepR domain-containing protein</fullName>
    </recommendedName>
</protein>
<keyword evidence="4" id="KW-1185">Reference proteome</keyword>
<feature type="region of interest" description="Disordered" evidence="1">
    <location>
        <begin position="1"/>
        <end position="20"/>
    </location>
</feature>
<dbReference type="Proteomes" id="UP001317629">
    <property type="component" value="Chromosome"/>
</dbReference>
<evidence type="ECO:0000256" key="1">
    <source>
        <dbReference type="SAM" id="MobiDB-lite"/>
    </source>
</evidence>
<sequence>MNRLELRTAAGPAAPNAKRGGARKIYDDLAGSALLRRAGKASIAPARLGDQGTTILASRRKSEPEDRVGAQLRNFYQTLLREPVPERLIALVEGLESKGR</sequence>
<evidence type="ECO:0000313" key="3">
    <source>
        <dbReference type="EMBL" id="BDV33678.1"/>
    </source>
</evidence>
<feature type="domain" description="Anti-sigma factor NepR" evidence="2">
    <location>
        <begin position="66"/>
        <end position="98"/>
    </location>
</feature>
<accession>A0ABN6VDG8</accession>
<name>A0ABN6VDG8_9HYPH</name>
<dbReference type="Pfam" id="PF18557">
    <property type="entry name" value="NepR"/>
    <property type="match status" value="1"/>
</dbReference>
<dbReference type="InterPro" id="IPR041649">
    <property type="entry name" value="NepR"/>
</dbReference>
<organism evidence="3 4">
    <name type="scientific">Methylocystis iwaonis</name>
    <dbReference type="NCBI Taxonomy" id="2885079"/>
    <lineage>
        <taxon>Bacteria</taxon>
        <taxon>Pseudomonadati</taxon>
        <taxon>Pseudomonadota</taxon>
        <taxon>Alphaproteobacteria</taxon>
        <taxon>Hyphomicrobiales</taxon>
        <taxon>Methylocystaceae</taxon>
        <taxon>Methylocystis</taxon>
    </lineage>
</organism>
<reference evidence="3 4" key="1">
    <citation type="journal article" date="2023" name="Int. J. Syst. Evol. Microbiol.">
        <title>Methylocystis iwaonis sp. nov., a type II methane-oxidizing bacterium from surface soil of a rice paddy field in Japan, and emended description of the genus Methylocystis (ex Whittenbury et al. 1970) Bowman et al. 1993.</title>
        <authorList>
            <person name="Kaise H."/>
            <person name="Sawadogo J.B."/>
            <person name="Alam M.S."/>
            <person name="Ueno C."/>
            <person name="Dianou D."/>
            <person name="Shinjo R."/>
            <person name="Asakawa S."/>
        </authorList>
    </citation>
    <scope>NUCLEOTIDE SEQUENCE [LARGE SCALE GENOMIC DNA]</scope>
    <source>
        <strain evidence="3 4">SS37A-Re</strain>
    </source>
</reference>
<dbReference type="RefSeq" id="WP_281931179.1">
    <property type="nucleotide sequence ID" value="NZ_AP027142.1"/>
</dbReference>
<proteinExistence type="predicted"/>
<gene>
    <name evidence="3" type="ORF">SS37A_12070</name>
</gene>
<dbReference type="EMBL" id="AP027142">
    <property type="protein sequence ID" value="BDV33678.1"/>
    <property type="molecule type" value="Genomic_DNA"/>
</dbReference>
<evidence type="ECO:0000259" key="2">
    <source>
        <dbReference type="Pfam" id="PF18557"/>
    </source>
</evidence>
<evidence type="ECO:0000313" key="4">
    <source>
        <dbReference type="Proteomes" id="UP001317629"/>
    </source>
</evidence>